<dbReference type="Proteomes" id="UP000023152">
    <property type="component" value="Unassembled WGS sequence"/>
</dbReference>
<keyword evidence="3" id="KW-1185">Reference proteome</keyword>
<dbReference type="AlphaFoldDB" id="X6LP86"/>
<dbReference type="SMART" id="SM00248">
    <property type="entry name" value="ANK"/>
    <property type="match status" value="2"/>
</dbReference>
<evidence type="ECO:0000313" key="3">
    <source>
        <dbReference type="Proteomes" id="UP000023152"/>
    </source>
</evidence>
<proteinExistence type="predicted"/>
<evidence type="ECO:0000256" key="1">
    <source>
        <dbReference type="PROSITE-ProRule" id="PRU00023"/>
    </source>
</evidence>
<accession>X6LP86</accession>
<dbReference type="InterPro" id="IPR002110">
    <property type="entry name" value="Ankyrin_rpt"/>
</dbReference>
<evidence type="ECO:0000313" key="2">
    <source>
        <dbReference type="EMBL" id="ETO02942.1"/>
    </source>
</evidence>
<reference evidence="2 3" key="1">
    <citation type="journal article" date="2013" name="Curr. Biol.">
        <title>The Genome of the Foraminiferan Reticulomyxa filosa.</title>
        <authorList>
            <person name="Glockner G."/>
            <person name="Hulsmann N."/>
            <person name="Schleicher M."/>
            <person name="Noegel A.A."/>
            <person name="Eichinger L."/>
            <person name="Gallinger C."/>
            <person name="Pawlowski J."/>
            <person name="Sierra R."/>
            <person name="Euteneuer U."/>
            <person name="Pillet L."/>
            <person name="Moustafa A."/>
            <person name="Platzer M."/>
            <person name="Groth M."/>
            <person name="Szafranski K."/>
            <person name="Schliwa M."/>
        </authorList>
    </citation>
    <scope>NUCLEOTIDE SEQUENCE [LARGE SCALE GENOMIC DNA]</scope>
</reference>
<organism evidence="2 3">
    <name type="scientific">Reticulomyxa filosa</name>
    <dbReference type="NCBI Taxonomy" id="46433"/>
    <lineage>
        <taxon>Eukaryota</taxon>
        <taxon>Sar</taxon>
        <taxon>Rhizaria</taxon>
        <taxon>Retaria</taxon>
        <taxon>Foraminifera</taxon>
        <taxon>Monothalamids</taxon>
        <taxon>Reticulomyxidae</taxon>
        <taxon>Reticulomyxa</taxon>
    </lineage>
</organism>
<feature type="repeat" description="ANK" evidence="1">
    <location>
        <begin position="188"/>
        <end position="220"/>
    </location>
</feature>
<dbReference type="SUPFAM" id="SSF48403">
    <property type="entry name" value="Ankyrin repeat"/>
    <property type="match status" value="1"/>
</dbReference>
<sequence>LYLLVIHLLERAKKKCKQYVQDALSKISEDMWKRATICGLKENIQMKNENTLTNKQSSNNRICKTDNDTNIQLLVFGLATFNPYIRLNCDDNNTNSDALNELIRYCDEQAIEWKFPTHQSKWTNDNNYNDIQYPCLNNEIEEVSNDENAYKGCYTIVHEAARSRDLSQFKLTLQNHPDIDINDSCNEHRQTPLHLAINHQHWDIARYCIEQGAYIDIKEGAVNSLILRTPFENIMKYLCLSFYLLLRLQCAPFRPVSYSSLC</sequence>
<name>X6LP86_RETFI</name>
<feature type="non-terminal residue" evidence="2">
    <location>
        <position position="1"/>
    </location>
</feature>
<keyword evidence="1" id="KW-0040">ANK repeat</keyword>
<dbReference type="PROSITE" id="PS50088">
    <property type="entry name" value="ANK_REPEAT"/>
    <property type="match status" value="1"/>
</dbReference>
<dbReference type="PROSITE" id="PS50297">
    <property type="entry name" value="ANK_REP_REGION"/>
    <property type="match status" value="1"/>
</dbReference>
<comment type="caution">
    <text evidence="2">The sequence shown here is derived from an EMBL/GenBank/DDBJ whole genome shotgun (WGS) entry which is preliminary data.</text>
</comment>
<dbReference type="InterPro" id="IPR036770">
    <property type="entry name" value="Ankyrin_rpt-contain_sf"/>
</dbReference>
<dbReference type="Gene3D" id="1.25.40.20">
    <property type="entry name" value="Ankyrin repeat-containing domain"/>
    <property type="match status" value="1"/>
</dbReference>
<dbReference type="EMBL" id="ASPP01034543">
    <property type="protein sequence ID" value="ETO02942.1"/>
    <property type="molecule type" value="Genomic_DNA"/>
</dbReference>
<dbReference type="Pfam" id="PF00023">
    <property type="entry name" value="Ank"/>
    <property type="match status" value="1"/>
</dbReference>
<protein>
    <submittedName>
        <fullName evidence="2">Uncharacterized protein</fullName>
    </submittedName>
</protein>
<gene>
    <name evidence="2" type="ORF">RFI_34468</name>
</gene>